<organism evidence="1 2">
    <name type="scientific">Mucinivorans hirudinis</name>
    <dbReference type="NCBI Taxonomy" id="1433126"/>
    <lineage>
        <taxon>Bacteria</taxon>
        <taxon>Pseudomonadati</taxon>
        <taxon>Bacteroidota</taxon>
        <taxon>Bacteroidia</taxon>
        <taxon>Bacteroidales</taxon>
        <taxon>Rikenellaceae</taxon>
        <taxon>Mucinivorans</taxon>
    </lineage>
</organism>
<gene>
    <name evidence="1" type="ORF">BN938_0182</name>
</gene>
<reference evidence="1 2" key="1">
    <citation type="journal article" date="2015" name="Genome Announc.">
        <title>Complete Genome Sequence of the Novel Leech Symbiont Mucinivorans hirudinis M3T.</title>
        <authorList>
            <person name="Nelson M.C."/>
            <person name="Bomar L."/>
            <person name="Graf J."/>
        </authorList>
    </citation>
    <scope>NUCLEOTIDE SEQUENCE [LARGE SCALE GENOMIC DNA]</scope>
    <source>
        <strain evidence="2">M3</strain>
    </source>
</reference>
<sequence length="59" mass="6566">MDIFDRKIIGWSFSSDMTDENSTVAALKMAVKRRNAILMGCFFIQTQACNTLAVSLSNC</sequence>
<dbReference type="HOGENOM" id="CLU_2955538_0_0_10"/>
<evidence type="ECO:0000313" key="1">
    <source>
        <dbReference type="EMBL" id="CDN30288.1"/>
    </source>
</evidence>
<dbReference type="AlphaFoldDB" id="A0A060R968"/>
<keyword evidence="2" id="KW-1185">Reference proteome</keyword>
<name>A0A060R968_9BACT</name>
<dbReference type="KEGG" id="rbc:BN938_0182"/>
<dbReference type="EMBL" id="HG934468">
    <property type="protein sequence ID" value="CDN30288.1"/>
    <property type="molecule type" value="Genomic_DNA"/>
</dbReference>
<accession>A0A060R968</accession>
<dbReference type="STRING" id="1433126.BN938_0182"/>
<evidence type="ECO:0000313" key="2">
    <source>
        <dbReference type="Proteomes" id="UP000027616"/>
    </source>
</evidence>
<dbReference type="Proteomes" id="UP000027616">
    <property type="component" value="Chromosome I"/>
</dbReference>
<proteinExistence type="predicted"/>
<protein>
    <submittedName>
        <fullName evidence="1">Uncharacterized protein</fullName>
    </submittedName>
</protein>